<keyword evidence="2" id="KW-1185">Reference proteome</keyword>
<reference evidence="1 2" key="1">
    <citation type="submission" date="2023-05" db="EMBL/GenBank/DDBJ databases">
        <title>[ruminococcus] sp. nov., isolated from a pig farm feces dump.</title>
        <authorList>
            <person name="Chang Y.-H."/>
        </authorList>
    </citation>
    <scope>NUCLEOTIDE SEQUENCE [LARGE SCALE GENOMIC DNA]</scope>
    <source>
        <strain evidence="1 2">YH-rum2234</strain>
    </source>
</reference>
<evidence type="ECO:0000313" key="2">
    <source>
        <dbReference type="Proteomes" id="UP001300383"/>
    </source>
</evidence>
<proteinExistence type="predicted"/>
<dbReference type="RefSeq" id="WP_283231756.1">
    <property type="nucleotide sequence ID" value="NZ_JASGBQ010000031.1"/>
</dbReference>
<name>A0AAP4BB61_9FIRM</name>
<dbReference type="AlphaFoldDB" id="A0AAP4BB61"/>
<dbReference type="Proteomes" id="UP001300383">
    <property type="component" value="Unassembled WGS sequence"/>
</dbReference>
<comment type="caution">
    <text evidence="1">The sequence shown here is derived from an EMBL/GenBank/DDBJ whole genome shotgun (WGS) entry which is preliminary data.</text>
</comment>
<gene>
    <name evidence="1" type="ORF">QJ036_12825</name>
</gene>
<protein>
    <submittedName>
        <fullName evidence="1">Uncharacterized protein</fullName>
    </submittedName>
</protein>
<dbReference type="EMBL" id="JASGBQ010000031">
    <property type="protein sequence ID" value="MDI9243331.1"/>
    <property type="molecule type" value="Genomic_DNA"/>
</dbReference>
<accession>A0AAP4BB61</accession>
<evidence type="ECO:0000313" key="1">
    <source>
        <dbReference type="EMBL" id="MDI9243331.1"/>
    </source>
</evidence>
<sequence length="304" mass="35401">MSNIFADFLLNAGLYDSQEITKENIDQLIELVDGKVKIDCYCKECQEKRVYKGIPIRRFWLDEDHDTIDGQSLAEGIKSYQMICDLDHTPIPSGGSRPEENEWEWINWQIEEDARLMTFKFVCSMDDTHHLDFVVIADQKSMKKIGQYPSVADLEFPELKLYKKVLSAEDMKEMKKAIGLNAQGIGVGSYVYLRRIVERLIYKAQEKAINDGTVNQKEMERLRVVDRIKELKGYLPDMFTNNSTIYGIVSKGIHELSEEECLQYFPILRDSIFMILEKWEEERKRIETEKRLAASLSKISSEIK</sequence>
<organism evidence="1 2">
    <name type="scientific">Fusibacillus kribbianus</name>
    <dbReference type="NCBI Taxonomy" id="3044208"/>
    <lineage>
        <taxon>Bacteria</taxon>
        <taxon>Bacillati</taxon>
        <taxon>Bacillota</taxon>
        <taxon>Clostridia</taxon>
        <taxon>Lachnospirales</taxon>
        <taxon>Lachnospiraceae</taxon>
        <taxon>Fusibacillus</taxon>
    </lineage>
</organism>